<dbReference type="RefSeq" id="WP_092744855.1">
    <property type="nucleotide sequence ID" value="NZ_FMZC01000011.1"/>
</dbReference>
<evidence type="ECO:0000313" key="3">
    <source>
        <dbReference type="Proteomes" id="UP000198781"/>
    </source>
</evidence>
<feature type="transmembrane region" description="Helical" evidence="1">
    <location>
        <begin position="403"/>
        <end position="422"/>
    </location>
</feature>
<dbReference type="Pfam" id="PF04286">
    <property type="entry name" value="DUF445"/>
    <property type="match status" value="1"/>
</dbReference>
<dbReference type="GO" id="GO:0005886">
    <property type="term" value="C:plasma membrane"/>
    <property type="evidence" value="ECO:0007669"/>
    <property type="project" value="TreeGrafter"/>
</dbReference>
<dbReference type="AlphaFoldDB" id="A0A1G6ZEN7"/>
<dbReference type="OrthoDB" id="9769590at2"/>
<evidence type="ECO:0000313" key="2">
    <source>
        <dbReference type="EMBL" id="SDE01084.1"/>
    </source>
</evidence>
<evidence type="ECO:0000256" key="1">
    <source>
        <dbReference type="SAM" id="Phobius"/>
    </source>
</evidence>
<dbReference type="STRING" id="187868.SAMN05192589_11175"/>
<keyword evidence="1" id="KW-0812">Transmembrane</keyword>
<feature type="transmembrane region" description="Helical" evidence="1">
    <location>
        <begin position="17"/>
        <end position="36"/>
    </location>
</feature>
<dbReference type="InterPro" id="IPR006311">
    <property type="entry name" value="TAT_signal"/>
</dbReference>
<dbReference type="PROSITE" id="PS51318">
    <property type="entry name" value="TAT"/>
    <property type="match status" value="1"/>
</dbReference>
<gene>
    <name evidence="2" type="ORF">SAMN05192589_11175</name>
</gene>
<keyword evidence="3" id="KW-1185">Reference proteome</keyword>
<dbReference type="PANTHER" id="PTHR38442">
    <property type="entry name" value="INNER MEMBRANE PROTEIN-RELATED"/>
    <property type="match status" value="1"/>
</dbReference>
<proteinExistence type="predicted"/>
<dbReference type="PANTHER" id="PTHR38442:SF1">
    <property type="entry name" value="INNER MEMBRANE PROTEIN"/>
    <property type="match status" value="1"/>
</dbReference>
<keyword evidence="1" id="KW-0472">Membrane</keyword>
<dbReference type="Proteomes" id="UP000198781">
    <property type="component" value="Unassembled WGS sequence"/>
</dbReference>
<keyword evidence="1" id="KW-1133">Transmembrane helix</keyword>
<organism evidence="2 3">
    <name type="scientific">Paracidovorax valerianellae</name>
    <dbReference type="NCBI Taxonomy" id="187868"/>
    <lineage>
        <taxon>Bacteria</taxon>
        <taxon>Pseudomonadati</taxon>
        <taxon>Pseudomonadota</taxon>
        <taxon>Betaproteobacteria</taxon>
        <taxon>Burkholderiales</taxon>
        <taxon>Comamonadaceae</taxon>
        <taxon>Paracidovorax</taxon>
    </lineage>
</organism>
<dbReference type="InterPro" id="IPR007383">
    <property type="entry name" value="DUF445"/>
</dbReference>
<protein>
    <submittedName>
        <fullName evidence="2">Uncharacterized membrane-anchored protein YjiN, DUF445 family</fullName>
    </submittedName>
</protein>
<name>A0A1G6ZEN7_9BURK</name>
<reference evidence="2 3" key="1">
    <citation type="submission" date="2016-10" db="EMBL/GenBank/DDBJ databases">
        <authorList>
            <person name="de Groot N.N."/>
        </authorList>
    </citation>
    <scope>NUCLEOTIDE SEQUENCE [LARGE SCALE GENOMIC DNA]</scope>
    <source>
        <strain evidence="2 3">DSM 16619</strain>
    </source>
</reference>
<dbReference type="EMBL" id="FMZC01000011">
    <property type="protein sequence ID" value="SDE01084.1"/>
    <property type="molecule type" value="Genomic_DNA"/>
</dbReference>
<accession>A0A1G6ZEN7</accession>
<sequence length="435" mass="48516">MDSNHEDQARALTRAKWLATGLLLAVAAVFAATYAVPRSLAVECVRAVAEAAMVGALADWFAVSALFRRIPLPFVQRHTDIIARNKVRIGGNLASFVRDEFLDAPSLVTMIRRHDPAHLLGQWLTSPGNAQLLARQMSRLALSALDTVEDERIQRFMNDAARTLIGQIDLSRTMAMALEALTHNGRHQALLDDLLNRLAAMVREPQTRTFIAETIVQWIKREHPLKEKVLPTDWLSDKGASAIAQAIENLLAEVAGNPAHQLRGTLDGAVERLVERLQSDPEWAERGMAIRNYLQNDATLGRYVQTLWTSLRERLQRDLADEESEVSRKVAAMGQWLGLSLAGDPALRLRLNVRLELWAAQWAPDLSQFVAEHIRNTVDRWDAKELARLVELHIGSDLQYIRINGTVVGGFIGLLLFVLSHADDLAQGLRTLMAD</sequence>